<feature type="transmembrane region" description="Helical" evidence="12">
    <location>
        <begin position="335"/>
        <end position="357"/>
    </location>
</feature>
<keyword evidence="8 12" id="KW-0630">Potassium</keyword>
<dbReference type="SUPFAM" id="SSF116726">
    <property type="entry name" value="TrkA C-terminal domain-like"/>
    <property type="match status" value="1"/>
</dbReference>
<comment type="similarity">
    <text evidence="12">Belongs to the monovalent cation:proton antiporter 1 (CPA1) transporter (TC 2.A.36) family. NhaP2 subfamily.</text>
</comment>
<evidence type="ECO:0000256" key="5">
    <source>
        <dbReference type="ARBA" id="ARBA00022519"/>
    </source>
</evidence>
<evidence type="ECO:0000313" key="16">
    <source>
        <dbReference type="Proteomes" id="UP000282086"/>
    </source>
</evidence>
<feature type="transmembrane region" description="Helical" evidence="12">
    <location>
        <begin position="363"/>
        <end position="381"/>
    </location>
</feature>
<comment type="function">
    <text evidence="12">K(+)/H(+) antiporter that extrudes potassium in exchange for external protons and maintains the internal concentration of potassium under toxic levels.</text>
</comment>
<dbReference type="InterPro" id="IPR036721">
    <property type="entry name" value="RCK_C_sf"/>
</dbReference>
<dbReference type="PROSITE" id="PS51202">
    <property type="entry name" value="RCK_C"/>
    <property type="match status" value="1"/>
</dbReference>
<dbReference type="GO" id="GO:0005886">
    <property type="term" value="C:plasma membrane"/>
    <property type="evidence" value="ECO:0007669"/>
    <property type="project" value="UniProtKB-SubCell"/>
</dbReference>
<keyword evidence="2 12" id="KW-0813">Transport</keyword>
<organism evidence="15 16">
    <name type="scientific">Salmonella enterica I</name>
    <dbReference type="NCBI Taxonomy" id="59201"/>
    <lineage>
        <taxon>Bacteria</taxon>
        <taxon>Pseudomonadati</taxon>
        <taxon>Pseudomonadota</taxon>
        <taxon>Gammaproteobacteria</taxon>
        <taxon>Enterobacterales</taxon>
        <taxon>Enterobacteriaceae</taxon>
        <taxon>Salmonella</taxon>
    </lineage>
</organism>
<evidence type="ECO:0000256" key="11">
    <source>
        <dbReference type="ARBA" id="ARBA00023136"/>
    </source>
</evidence>
<feature type="transmembrane region" description="Helical" evidence="12">
    <location>
        <begin position="30"/>
        <end position="53"/>
    </location>
</feature>
<feature type="transmembrane region" description="Helical" evidence="12">
    <location>
        <begin position="185"/>
        <end position="209"/>
    </location>
</feature>
<accession>A0A447N974</accession>
<feature type="transmembrane region" description="Helical" evidence="12">
    <location>
        <begin position="6"/>
        <end position="23"/>
    </location>
</feature>
<dbReference type="AlphaFoldDB" id="A0A447N974"/>
<dbReference type="InterPro" id="IPR038770">
    <property type="entry name" value="Na+/solute_symporter_sf"/>
</dbReference>
<dbReference type="InterPro" id="IPR005170">
    <property type="entry name" value="Transptr-assoc_dom"/>
</dbReference>
<evidence type="ECO:0000256" key="8">
    <source>
        <dbReference type="ARBA" id="ARBA00022958"/>
    </source>
</evidence>
<evidence type="ECO:0000256" key="7">
    <source>
        <dbReference type="ARBA" id="ARBA00022692"/>
    </source>
</evidence>
<dbReference type="SMART" id="SM01091">
    <property type="entry name" value="CorC_HlyC"/>
    <property type="match status" value="1"/>
</dbReference>
<dbReference type="Pfam" id="PF03471">
    <property type="entry name" value="CorC_HlyC"/>
    <property type="match status" value="1"/>
</dbReference>
<evidence type="ECO:0000256" key="6">
    <source>
        <dbReference type="ARBA" id="ARBA00022538"/>
    </source>
</evidence>
<feature type="domain" description="RCK C-terminal" evidence="14">
    <location>
        <begin position="403"/>
        <end position="485"/>
    </location>
</feature>
<dbReference type="NCBIfam" id="NF003714">
    <property type="entry name" value="PRK05326.1-1"/>
    <property type="match status" value="1"/>
</dbReference>
<gene>
    <name evidence="12" type="primary">nhaP2</name>
    <name evidence="15" type="ORF">NCTC129_06190</name>
</gene>
<dbReference type="GO" id="GO:0006884">
    <property type="term" value="P:cell volume homeostasis"/>
    <property type="evidence" value="ECO:0007669"/>
    <property type="project" value="InterPro"/>
</dbReference>
<evidence type="ECO:0000256" key="12">
    <source>
        <dbReference type="HAMAP-Rule" id="MF_01075"/>
    </source>
</evidence>
<dbReference type="InterPro" id="IPR023729">
    <property type="entry name" value="NhaP2"/>
</dbReference>
<dbReference type="Proteomes" id="UP000282086">
    <property type="component" value="Chromosome"/>
</dbReference>
<dbReference type="Gene3D" id="1.20.1530.20">
    <property type="match status" value="1"/>
</dbReference>
<comment type="caution">
    <text evidence="12">Lacks conserved residue(s) required for the propagation of feature annotation.</text>
</comment>
<dbReference type="Pfam" id="PF02080">
    <property type="entry name" value="TrkA_C"/>
    <property type="match status" value="1"/>
</dbReference>
<keyword evidence="3 12" id="KW-0050">Antiport</keyword>
<proteinExistence type="inferred from homology"/>
<feature type="transmembrane region" description="Helical" evidence="12">
    <location>
        <begin position="298"/>
        <end position="323"/>
    </location>
</feature>
<dbReference type="Pfam" id="PF00999">
    <property type="entry name" value="Na_H_Exchanger"/>
    <property type="match status" value="1"/>
</dbReference>
<dbReference type="SUPFAM" id="SSF56176">
    <property type="entry name" value="FAD-binding/transporter-associated domain-like"/>
    <property type="match status" value="1"/>
</dbReference>
<dbReference type="PANTHER" id="PTHR32507:SF7">
    <property type="entry name" value="K(+)_H(+) ANTIPORTER NHAP2"/>
    <property type="match status" value="1"/>
</dbReference>
<dbReference type="PANTHER" id="PTHR32507">
    <property type="entry name" value="NA(+)/H(+) ANTIPORTER 1"/>
    <property type="match status" value="1"/>
</dbReference>
<comment type="subcellular location">
    <subcellularLocation>
        <location evidence="1 12">Cell membrane</location>
        <topology evidence="1 12">Multi-pass membrane protein</topology>
    </subcellularLocation>
</comment>
<evidence type="ECO:0000313" key="15">
    <source>
        <dbReference type="EMBL" id="VDZ99856.1"/>
    </source>
</evidence>
<dbReference type="InterPro" id="IPR036318">
    <property type="entry name" value="FAD-bd_PCMH-like_sf"/>
</dbReference>
<protein>
    <recommendedName>
        <fullName evidence="12">K(+)/H(+) antiporter NhaP2</fullName>
    </recommendedName>
    <alternativeName>
        <fullName evidence="12">Potassium/proton antiporter NhaP2</fullName>
    </alternativeName>
</protein>
<feature type="region of interest" description="Disordered" evidence="13">
    <location>
        <begin position="574"/>
        <end position="594"/>
    </location>
</feature>
<keyword evidence="5" id="KW-0997">Cell inner membrane</keyword>
<dbReference type="InterPro" id="IPR006037">
    <property type="entry name" value="RCK_C"/>
</dbReference>
<name>A0A447N974_SALET</name>
<evidence type="ECO:0000259" key="14">
    <source>
        <dbReference type="PROSITE" id="PS51202"/>
    </source>
</evidence>
<keyword evidence="10 12" id="KW-0406">Ion transport</keyword>
<keyword evidence="4 12" id="KW-1003">Cell membrane</keyword>
<keyword evidence="6 12" id="KW-0633">Potassium transport</keyword>
<feature type="transmembrane region" description="Helical" evidence="12">
    <location>
        <begin position="273"/>
        <end position="292"/>
    </location>
</feature>
<dbReference type="EMBL" id="LR134140">
    <property type="protein sequence ID" value="VDZ99856.1"/>
    <property type="molecule type" value="Genomic_DNA"/>
</dbReference>
<dbReference type="InterPro" id="IPR006153">
    <property type="entry name" value="Cation/H_exchanger_TM"/>
</dbReference>
<evidence type="ECO:0000256" key="13">
    <source>
        <dbReference type="SAM" id="MobiDB-lite"/>
    </source>
</evidence>
<dbReference type="Gene3D" id="3.30.465.10">
    <property type="match status" value="1"/>
</dbReference>
<keyword evidence="11 12" id="KW-0472">Membrane</keyword>
<evidence type="ECO:0000256" key="9">
    <source>
        <dbReference type="ARBA" id="ARBA00022989"/>
    </source>
</evidence>
<evidence type="ECO:0000256" key="10">
    <source>
        <dbReference type="ARBA" id="ARBA00023065"/>
    </source>
</evidence>
<sequence>MDAATIISLFILGSILVTSSILLSSFSSRLGIPILVIFLAIGMLAGVDGIGGIPFDNYPFAYMVSNLALAIILLDGGMRTQASSFRVALGPALSLATLGVLITSGLTGMMAAWLFHLDLIEGLLIGAIVGSTDAAAVFSLLGGKGLNERVGSTLEIESGSNDPMAVFLTITLIEMIQKHETGLDWMFAVHIIQQFGLGIVFGLGGGYLLQQMINRISLPSGLYPMLALSGGILIFALTTALEGSGILAVYLCGFLLGNRPIRNRYGILQNFDGLAWLAQIAMFLVLGLLVTPSDLWPIAVPALILSIWMIFFARPLSVFTGLLPFRGFNLRERIFISWVGLRGAVPIILAVFPMMAGLENARLFFNVAFFVVLVSLLLQGTSLSWAAKRAKVVVPPVGWPVSRVGLDIHPDNPWEQFIYQLSADKWCVGAALRDLHMPNETRIAALFRNNELFHPTGSTRLQEGDVLCVIGRERDLPALGKLFSQSPPVSLDQRFFGDFILEANAKFADVALIYGLEEGTEYRDKQQTLGEIIQQLLGAAPVVGDQVEFGGMIWTVAEKEDNVVRKIGVRVAEDESRIRSPDNVDPPPVDRSTP</sequence>
<feature type="transmembrane region" description="Helical" evidence="12">
    <location>
        <begin position="88"/>
        <end position="115"/>
    </location>
</feature>
<reference evidence="15 16" key="1">
    <citation type="submission" date="2018-12" db="EMBL/GenBank/DDBJ databases">
        <authorList>
            <consortium name="Pathogen Informatics"/>
        </authorList>
    </citation>
    <scope>NUCLEOTIDE SEQUENCE [LARGE SCALE GENOMIC DNA]</scope>
    <source>
        <strain evidence="15 16">NCTC129</strain>
    </source>
</reference>
<dbReference type="NCBIfam" id="NF003715">
    <property type="entry name" value="PRK05326.1-2"/>
    <property type="match status" value="1"/>
</dbReference>
<dbReference type="NCBIfam" id="NF003716">
    <property type="entry name" value="PRK05326.1-3"/>
    <property type="match status" value="1"/>
</dbReference>
<dbReference type="Gene3D" id="3.30.70.1450">
    <property type="entry name" value="Regulator of K+ conductance, C-terminal domain"/>
    <property type="match status" value="1"/>
</dbReference>
<evidence type="ECO:0000256" key="4">
    <source>
        <dbReference type="ARBA" id="ARBA00022475"/>
    </source>
</evidence>
<keyword evidence="7 12" id="KW-0812">Transmembrane</keyword>
<comment type="catalytic activity">
    <reaction evidence="12">
        <text>K(+)(in) + H(+)(out) = K(+)(out) + H(+)(in)</text>
        <dbReference type="Rhea" id="RHEA:29467"/>
        <dbReference type="ChEBI" id="CHEBI:15378"/>
        <dbReference type="ChEBI" id="CHEBI:29103"/>
    </reaction>
</comment>
<keyword evidence="9 12" id="KW-1133">Transmembrane helix</keyword>
<evidence type="ECO:0000256" key="1">
    <source>
        <dbReference type="ARBA" id="ARBA00004651"/>
    </source>
</evidence>
<feature type="compositionally biased region" description="Pro residues" evidence="13">
    <location>
        <begin position="584"/>
        <end position="594"/>
    </location>
</feature>
<dbReference type="GO" id="GO:0015386">
    <property type="term" value="F:potassium:proton antiporter activity"/>
    <property type="evidence" value="ECO:0007669"/>
    <property type="project" value="UniProtKB-UniRule"/>
</dbReference>
<dbReference type="InterPro" id="IPR016169">
    <property type="entry name" value="FAD-bd_PCMH_sub2"/>
</dbReference>
<feature type="transmembrane region" description="Helical" evidence="12">
    <location>
        <begin position="59"/>
        <end position="76"/>
    </location>
</feature>
<dbReference type="GO" id="GO:0050660">
    <property type="term" value="F:flavin adenine dinucleotide binding"/>
    <property type="evidence" value="ECO:0007669"/>
    <property type="project" value="InterPro"/>
</dbReference>
<evidence type="ECO:0000256" key="2">
    <source>
        <dbReference type="ARBA" id="ARBA00022448"/>
    </source>
</evidence>
<dbReference type="HAMAP" id="MF_01075">
    <property type="entry name" value="NhaP2"/>
    <property type="match status" value="1"/>
</dbReference>
<evidence type="ECO:0000256" key="3">
    <source>
        <dbReference type="ARBA" id="ARBA00022449"/>
    </source>
</evidence>
<dbReference type="FunFam" id="1.20.1530.20:FF:000002">
    <property type="entry name" value="K(+)/H(+) antiporter NhaP2"/>
    <property type="match status" value="1"/>
</dbReference>